<evidence type="ECO:0000256" key="2">
    <source>
        <dbReference type="SAM" id="SignalP"/>
    </source>
</evidence>
<feature type="signal peptide" evidence="2">
    <location>
        <begin position="1"/>
        <end position="21"/>
    </location>
</feature>
<dbReference type="Proteomes" id="UP000095751">
    <property type="component" value="Unassembled WGS sequence"/>
</dbReference>
<evidence type="ECO:0000313" key="4">
    <source>
        <dbReference type="Proteomes" id="UP000095751"/>
    </source>
</evidence>
<dbReference type="InParanoid" id="A0A1E7F7X1"/>
<sequence>MMMLRSTNLLFLCGLYSLLSATGLIVVQSFTTNTKSISTFGGVTGRISSISSDGSRTIMSSPSSSPFGTTVLNMADPSKSGTKKERMNRLAEMEELGVASGDRSVFVKAAGGFVAVIVIAIAAAASQGLLTPGIL</sequence>
<feature type="chain" id="PRO_5009192796" evidence="2">
    <location>
        <begin position="22"/>
        <end position="135"/>
    </location>
</feature>
<evidence type="ECO:0000256" key="1">
    <source>
        <dbReference type="SAM" id="MobiDB-lite"/>
    </source>
</evidence>
<protein>
    <submittedName>
        <fullName evidence="3">Uncharacterized protein</fullName>
    </submittedName>
</protein>
<reference evidence="3 4" key="1">
    <citation type="submission" date="2016-09" db="EMBL/GenBank/DDBJ databases">
        <title>Extensive genetic diversity and differential bi-allelic expression allows diatom success in the polar Southern Ocean.</title>
        <authorList>
            <consortium name="DOE Joint Genome Institute"/>
            <person name="Mock T."/>
            <person name="Otillar R.P."/>
            <person name="Strauss J."/>
            <person name="Dupont C."/>
            <person name="Frickenhaus S."/>
            <person name="Maumus F."/>
            <person name="Mcmullan M."/>
            <person name="Sanges R."/>
            <person name="Schmutz J."/>
            <person name="Toseland A."/>
            <person name="Valas R."/>
            <person name="Veluchamy A."/>
            <person name="Ward B.J."/>
            <person name="Allen A."/>
            <person name="Barry K."/>
            <person name="Falciatore A."/>
            <person name="Ferrante M."/>
            <person name="Fortunato A.E."/>
            <person name="Gloeckner G."/>
            <person name="Gruber A."/>
            <person name="Hipkin R."/>
            <person name="Janech M."/>
            <person name="Kroth P."/>
            <person name="Leese F."/>
            <person name="Lindquist E."/>
            <person name="Lyon B.R."/>
            <person name="Martin J."/>
            <person name="Mayer C."/>
            <person name="Parker M."/>
            <person name="Quesneville H."/>
            <person name="Raymond J."/>
            <person name="Uhlig C."/>
            <person name="Valentin K.U."/>
            <person name="Worden A.Z."/>
            <person name="Armbrust E.V."/>
            <person name="Bowler C."/>
            <person name="Green B."/>
            <person name="Moulton V."/>
            <person name="Van Oosterhout C."/>
            <person name="Grigoriev I."/>
        </authorList>
    </citation>
    <scope>NUCLEOTIDE SEQUENCE [LARGE SCALE GENOMIC DNA]</scope>
    <source>
        <strain evidence="3 4">CCMP1102</strain>
    </source>
</reference>
<feature type="region of interest" description="Disordered" evidence="1">
    <location>
        <begin position="61"/>
        <end position="84"/>
    </location>
</feature>
<keyword evidence="4" id="KW-1185">Reference proteome</keyword>
<evidence type="ECO:0000313" key="3">
    <source>
        <dbReference type="EMBL" id="OEU14260.1"/>
    </source>
</evidence>
<gene>
    <name evidence="3" type="ORF">FRACYDRAFT_269558</name>
</gene>
<dbReference type="KEGG" id="fcy:FRACYDRAFT_269558"/>
<dbReference type="EMBL" id="KV784360">
    <property type="protein sequence ID" value="OEU14260.1"/>
    <property type="molecule type" value="Genomic_DNA"/>
</dbReference>
<name>A0A1E7F7X1_9STRA</name>
<dbReference type="AlphaFoldDB" id="A0A1E7F7X1"/>
<proteinExistence type="predicted"/>
<accession>A0A1E7F7X1</accession>
<keyword evidence="2" id="KW-0732">Signal</keyword>
<organism evidence="3 4">
    <name type="scientific">Fragilariopsis cylindrus CCMP1102</name>
    <dbReference type="NCBI Taxonomy" id="635003"/>
    <lineage>
        <taxon>Eukaryota</taxon>
        <taxon>Sar</taxon>
        <taxon>Stramenopiles</taxon>
        <taxon>Ochrophyta</taxon>
        <taxon>Bacillariophyta</taxon>
        <taxon>Bacillariophyceae</taxon>
        <taxon>Bacillariophycidae</taxon>
        <taxon>Bacillariales</taxon>
        <taxon>Bacillariaceae</taxon>
        <taxon>Fragilariopsis</taxon>
    </lineage>
</organism>